<feature type="region of interest" description="Disordered" evidence="4">
    <location>
        <begin position="424"/>
        <end position="445"/>
    </location>
</feature>
<dbReference type="InterPro" id="IPR011712">
    <property type="entry name" value="Sig_transdc_His_kin_sub3_dim/P"/>
</dbReference>
<reference evidence="7 8" key="1">
    <citation type="submission" date="2020-07" db="EMBL/GenBank/DDBJ databases">
        <title>Sequencing the genomes of 1000 actinobacteria strains.</title>
        <authorList>
            <person name="Klenk H.-P."/>
        </authorList>
    </citation>
    <scope>NUCLEOTIDE SEQUENCE [LARGE SCALE GENOMIC DNA]</scope>
    <source>
        <strain evidence="7 8">DSM 100723</strain>
    </source>
</reference>
<keyword evidence="3" id="KW-0902">Two-component regulatory system</keyword>
<dbReference type="PANTHER" id="PTHR24421:SF63">
    <property type="entry name" value="SENSOR HISTIDINE KINASE DESK"/>
    <property type="match status" value="1"/>
</dbReference>
<feature type="transmembrane region" description="Helical" evidence="5">
    <location>
        <begin position="95"/>
        <end position="114"/>
    </location>
</feature>
<evidence type="ECO:0000313" key="8">
    <source>
        <dbReference type="Proteomes" id="UP000523079"/>
    </source>
</evidence>
<keyword evidence="8" id="KW-1185">Reference proteome</keyword>
<keyword evidence="2 7" id="KW-0418">Kinase</keyword>
<dbReference type="InterPro" id="IPR050482">
    <property type="entry name" value="Sensor_HK_TwoCompSys"/>
</dbReference>
<evidence type="ECO:0000313" key="7">
    <source>
        <dbReference type="EMBL" id="MBA8796209.1"/>
    </source>
</evidence>
<dbReference type="EMBL" id="JACGWT010000007">
    <property type="protein sequence ID" value="MBA8796209.1"/>
    <property type="molecule type" value="Genomic_DNA"/>
</dbReference>
<name>A0A7W3IVY8_9ACTN</name>
<dbReference type="InterPro" id="IPR036890">
    <property type="entry name" value="HATPase_C_sf"/>
</dbReference>
<dbReference type="RefSeq" id="WP_182561837.1">
    <property type="nucleotide sequence ID" value="NZ_JACGWT010000007.1"/>
</dbReference>
<feature type="transmembrane region" description="Helical" evidence="5">
    <location>
        <begin position="30"/>
        <end position="51"/>
    </location>
</feature>
<feature type="transmembrane region" description="Helical" evidence="5">
    <location>
        <begin position="57"/>
        <end position="79"/>
    </location>
</feature>
<evidence type="ECO:0000256" key="5">
    <source>
        <dbReference type="SAM" id="Phobius"/>
    </source>
</evidence>
<evidence type="ECO:0000256" key="2">
    <source>
        <dbReference type="ARBA" id="ARBA00022777"/>
    </source>
</evidence>
<dbReference type="Pfam" id="PF07730">
    <property type="entry name" value="HisKA_3"/>
    <property type="match status" value="1"/>
</dbReference>
<keyword evidence="5" id="KW-0472">Membrane</keyword>
<dbReference type="Gene3D" id="1.20.5.1930">
    <property type="match status" value="1"/>
</dbReference>
<feature type="transmembrane region" description="Helical" evidence="5">
    <location>
        <begin position="170"/>
        <end position="192"/>
    </location>
</feature>
<proteinExistence type="predicted"/>
<keyword evidence="5" id="KW-1133">Transmembrane helix</keyword>
<keyword evidence="1 7" id="KW-0808">Transferase</keyword>
<evidence type="ECO:0000256" key="4">
    <source>
        <dbReference type="SAM" id="MobiDB-lite"/>
    </source>
</evidence>
<dbReference type="GO" id="GO:0000155">
    <property type="term" value="F:phosphorelay sensor kinase activity"/>
    <property type="evidence" value="ECO:0007669"/>
    <property type="project" value="InterPro"/>
</dbReference>
<evidence type="ECO:0000256" key="1">
    <source>
        <dbReference type="ARBA" id="ARBA00022679"/>
    </source>
</evidence>
<accession>A0A7W3IVY8</accession>
<gene>
    <name evidence="7" type="ORF">FHX74_003862</name>
</gene>
<evidence type="ECO:0000256" key="3">
    <source>
        <dbReference type="ARBA" id="ARBA00023012"/>
    </source>
</evidence>
<keyword evidence="5" id="KW-0812">Transmembrane</keyword>
<dbReference type="EC" id="2.7.13.3" evidence="7"/>
<dbReference type="GO" id="GO:0046983">
    <property type="term" value="F:protein dimerization activity"/>
    <property type="evidence" value="ECO:0007669"/>
    <property type="project" value="InterPro"/>
</dbReference>
<feature type="transmembrane region" description="Helical" evidence="5">
    <location>
        <begin position="146"/>
        <end position="164"/>
    </location>
</feature>
<dbReference type="Proteomes" id="UP000523079">
    <property type="component" value="Unassembled WGS sequence"/>
</dbReference>
<dbReference type="AlphaFoldDB" id="A0A7W3IVY8"/>
<dbReference type="SUPFAM" id="SSF55874">
    <property type="entry name" value="ATPase domain of HSP90 chaperone/DNA topoisomerase II/histidine kinase"/>
    <property type="match status" value="1"/>
</dbReference>
<dbReference type="Gene3D" id="3.30.565.10">
    <property type="entry name" value="Histidine kinase-like ATPase, C-terminal domain"/>
    <property type="match status" value="1"/>
</dbReference>
<organism evidence="7 8">
    <name type="scientific">Microlunatus kandeliicorticis</name>
    <dbReference type="NCBI Taxonomy" id="1759536"/>
    <lineage>
        <taxon>Bacteria</taxon>
        <taxon>Bacillati</taxon>
        <taxon>Actinomycetota</taxon>
        <taxon>Actinomycetes</taxon>
        <taxon>Propionibacteriales</taxon>
        <taxon>Propionibacteriaceae</taxon>
        <taxon>Microlunatus</taxon>
    </lineage>
</organism>
<feature type="domain" description="Signal transduction histidine kinase subgroup 3 dimerisation and phosphoacceptor" evidence="6">
    <location>
        <begin position="219"/>
        <end position="287"/>
    </location>
</feature>
<feature type="transmembrane region" description="Helical" evidence="5">
    <location>
        <begin position="120"/>
        <end position="139"/>
    </location>
</feature>
<sequence>MSTAAGPPAGGLPGVPLGTSARRFETYTRLSLYVLLGFELFFSVGLLAGAVRDDASLWLLFVLTVAQTGLGIAVCRWALGAMRAARRRPEGRTRWLFLAWGLVTLASWAAAVLLPVDDRAADLVVRLVAVAPFCAVAPVLGRRGMLLAGAGCVLVTAALLVPVLVDVRGWGYLVGIMVGWSFGIFAIGFSFWASGWMLRVVWALDAARGQAASLAIAEERLRISRDLHDVFGRTLTAVAVKSELSAELARRGRPEQAADEMAAVRRIADEAAREVRQVVSGVRHADLTTELAGARSLLDSAGVRCRVTGGPPDGLHPAAAAALAWTLREAVTNVIRHSRATWCDVELGGTDPVLLRIRNDGAAPDPAAPVDAGGRGGHGLVGIAERLAAVGGRVRHGWTDGGVVFALEAAVPLGPTGWVPVGPDRLGGVRPGEPVGAGRNEERAR</sequence>
<comment type="caution">
    <text evidence="7">The sequence shown here is derived from an EMBL/GenBank/DDBJ whole genome shotgun (WGS) entry which is preliminary data.</text>
</comment>
<evidence type="ECO:0000259" key="6">
    <source>
        <dbReference type="Pfam" id="PF07730"/>
    </source>
</evidence>
<protein>
    <submittedName>
        <fullName evidence="7">Two-component system sensor histidine kinase DesK</fullName>
        <ecNumber evidence="7">2.7.13.3</ecNumber>
    </submittedName>
</protein>
<dbReference type="GO" id="GO:0016020">
    <property type="term" value="C:membrane"/>
    <property type="evidence" value="ECO:0007669"/>
    <property type="project" value="InterPro"/>
</dbReference>
<dbReference type="PANTHER" id="PTHR24421">
    <property type="entry name" value="NITRATE/NITRITE SENSOR PROTEIN NARX-RELATED"/>
    <property type="match status" value="1"/>
</dbReference>